<proteinExistence type="predicted"/>
<name>A0A0A9E180_ARUDO</name>
<evidence type="ECO:0000313" key="1">
    <source>
        <dbReference type="EMBL" id="JAD91640.1"/>
    </source>
</evidence>
<sequence>MFCLFMSHLSISLYRSGPINEQNPSMNKLNKMVYHL</sequence>
<organism evidence="1">
    <name type="scientific">Arundo donax</name>
    <name type="common">Giant reed</name>
    <name type="synonym">Donax arundinaceus</name>
    <dbReference type="NCBI Taxonomy" id="35708"/>
    <lineage>
        <taxon>Eukaryota</taxon>
        <taxon>Viridiplantae</taxon>
        <taxon>Streptophyta</taxon>
        <taxon>Embryophyta</taxon>
        <taxon>Tracheophyta</taxon>
        <taxon>Spermatophyta</taxon>
        <taxon>Magnoliopsida</taxon>
        <taxon>Liliopsida</taxon>
        <taxon>Poales</taxon>
        <taxon>Poaceae</taxon>
        <taxon>PACMAD clade</taxon>
        <taxon>Arundinoideae</taxon>
        <taxon>Arundineae</taxon>
        <taxon>Arundo</taxon>
    </lineage>
</organism>
<dbReference type="AlphaFoldDB" id="A0A0A9E180"/>
<protein>
    <submittedName>
        <fullName evidence="1">Uncharacterized protein</fullName>
    </submittedName>
</protein>
<reference evidence="1" key="2">
    <citation type="journal article" date="2015" name="Data Brief">
        <title>Shoot transcriptome of the giant reed, Arundo donax.</title>
        <authorList>
            <person name="Barrero R.A."/>
            <person name="Guerrero F.D."/>
            <person name="Moolhuijzen P."/>
            <person name="Goolsby J.A."/>
            <person name="Tidwell J."/>
            <person name="Bellgard S.E."/>
            <person name="Bellgard M.I."/>
        </authorList>
    </citation>
    <scope>NUCLEOTIDE SEQUENCE</scope>
    <source>
        <tissue evidence="1">Shoot tissue taken approximately 20 cm above the soil surface</tissue>
    </source>
</reference>
<reference evidence="1" key="1">
    <citation type="submission" date="2014-09" db="EMBL/GenBank/DDBJ databases">
        <authorList>
            <person name="Magalhaes I.L.F."/>
            <person name="Oliveira U."/>
            <person name="Santos F.R."/>
            <person name="Vidigal T.H.D.A."/>
            <person name="Brescovit A.D."/>
            <person name="Santos A.J."/>
        </authorList>
    </citation>
    <scope>NUCLEOTIDE SEQUENCE</scope>
    <source>
        <tissue evidence="1">Shoot tissue taken approximately 20 cm above the soil surface</tissue>
    </source>
</reference>
<dbReference type="EMBL" id="GBRH01206255">
    <property type="protein sequence ID" value="JAD91640.1"/>
    <property type="molecule type" value="Transcribed_RNA"/>
</dbReference>
<accession>A0A0A9E180</accession>